<proteinExistence type="predicted"/>
<reference evidence="2 3" key="1">
    <citation type="submission" date="2020-10" db="EMBL/GenBank/DDBJ databases">
        <title>The Coptis chinensis genome and diversification of protoberbering-type alkaloids.</title>
        <authorList>
            <person name="Wang B."/>
            <person name="Shu S."/>
            <person name="Song C."/>
            <person name="Liu Y."/>
        </authorList>
    </citation>
    <scope>NUCLEOTIDE SEQUENCE [LARGE SCALE GENOMIC DNA]</scope>
    <source>
        <strain evidence="2">HL-2020</strain>
        <tissue evidence="2">Leaf</tissue>
    </source>
</reference>
<evidence type="ECO:0000313" key="2">
    <source>
        <dbReference type="EMBL" id="KAF9620225.1"/>
    </source>
</evidence>
<gene>
    <name evidence="2" type="ORF">IFM89_010960</name>
</gene>
<organism evidence="2 3">
    <name type="scientific">Coptis chinensis</name>
    <dbReference type="NCBI Taxonomy" id="261450"/>
    <lineage>
        <taxon>Eukaryota</taxon>
        <taxon>Viridiplantae</taxon>
        <taxon>Streptophyta</taxon>
        <taxon>Embryophyta</taxon>
        <taxon>Tracheophyta</taxon>
        <taxon>Spermatophyta</taxon>
        <taxon>Magnoliopsida</taxon>
        <taxon>Ranunculales</taxon>
        <taxon>Ranunculaceae</taxon>
        <taxon>Coptidoideae</taxon>
        <taxon>Coptis</taxon>
    </lineage>
</organism>
<name>A0A835IJQ5_9MAGN</name>
<keyword evidence="3" id="KW-1185">Reference proteome</keyword>
<feature type="region of interest" description="Disordered" evidence="1">
    <location>
        <begin position="131"/>
        <end position="150"/>
    </location>
</feature>
<accession>A0A835IJQ5</accession>
<sequence length="150" mass="17153">MRNTKLNAFHPCFCDYKEEPGECNAADDGLANLGRSEVTSFDLLCDELFSAFSRAVDKNNELHQMDVKHQMFEGRENKCNDFVKALHSEMDDNDKLHHQMGVKNQLLAEAENKCSELTTALKKAMDENDKLHRQADVKNQMLGEKETKCK</sequence>
<protein>
    <submittedName>
        <fullName evidence="2">Uncharacterized protein</fullName>
    </submittedName>
</protein>
<evidence type="ECO:0000313" key="3">
    <source>
        <dbReference type="Proteomes" id="UP000631114"/>
    </source>
</evidence>
<dbReference type="Proteomes" id="UP000631114">
    <property type="component" value="Unassembled WGS sequence"/>
</dbReference>
<comment type="caution">
    <text evidence="2">The sequence shown here is derived from an EMBL/GenBank/DDBJ whole genome shotgun (WGS) entry which is preliminary data.</text>
</comment>
<dbReference type="EMBL" id="JADFTS010000002">
    <property type="protein sequence ID" value="KAF9620225.1"/>
    <property type="molecule type" value="Genomic_DNA"/>
</dbReference>
<dbReference type="OrthoDB" id="10350008at2759"/>
<evidence type="ECO:0000256" key="1">
    <source>
        <dbReference type="SAM" id="MobiDB-lite"/>
    </source>
</evidence>
<dbReference type="AlphaFoldDB" id="A0A835IJQ5"/>